<dbReference type="RefSeq" id="WP_047252980.1">
    <property type="nucleotide sequence ID" value="NZ_CP011545.1"/>
</dbReference>
<evidence type="ECO:0000313" key="9">
    <source>
        <dbReference type="Proteomes" id="UP000035540"/>
    </source>
</evidence>
<name>A0A0G3HBY1_9CORY</name>
<feature type="compositionally biased region" description="Basic and acidic residues" evidence="7">
    <location>
        <begin position="21"/>
        <end position="36"/>
    </location>
</feature>
<dbReference type="NCBIfam" id="TIGR00001">
    <property type="entry name" value="rpmI_bact"/>
    <property type="match status" value="1"/>
</dbReference>
<keyword evidence="9" id="KW-1185">Reference proteome</keyword>
<dbReference type="Pfam" id="PF01632">
    <property type="entry name" value="Ribosomal_L35p"/>
    <property type="match status" value="1"/>
</dbReference>
<dbReference type="EMBL" id="CP011545">
    <property type="protein sequence ID" value="AKK08657.1"/>
    <property type="molecule type" value="Genomic_DNA"/>
</dbReference>
<dbReference type="STRING" id="136857.CTEST_06075"/>
<dbReference type="PRINTS" id="PR00064">
    <property type="entry name" value="RIBOSOMALL35"/>
</dbReference>
<evidence type="ECO:0000256" key="2">
    <source>
        <dbReference type="ARBA" id="ARBA00022980"/>
    </source>
</evidence>
<keyword evidence="3 5" id="KW-0687">Ribonucleoprotein</keyword>
<dbReference type="GO" id="GO:0003735">
    <property type="term" value="F:structural constituent of ribosome"/>
    <property type="evidence" value="ECO:0007669"/>
    <property type="project" value="InterPro"/>
</dbReference>
<dbReference type="PANTHER" id="PTHR33343:SF1">
    <property type="entry name" value="LARGE RIBOSOMAL SUBUNIT PROTEIN BL35M"/>
    <property type="match status" value="1"/>
</dbReference>
<dbReference type="SUPFAM" id="SSF143034">
    <property type="entry name" value="L35p-like"/>
    <property type="match status" value="1"/>
</dbReference>
<feature type="region of interest" description="Disordered" evidence="7">
    <location>
        <begin position="1"/>
        <end position="51"/>
    </location>
</feature>
<evidence type="ECO:0000256" key="3">
    <source>
        <dbReference type="ARBA" id="ARBA00023274"/>
    </source>
</evidence>
<dbReference type="HAMAP" id="MF_00514">
    <property type="entry name" value="Ribosomal_bL35"/>
    <property type="match status" value="1"/>
</dbReference>
<dbReference type="GO" id="GO:0022625">
    <property type="term" value="C:cytosolic large ribosomal subunit"/>
    <property type="evidence" value="ECO:0007669"/>
    <property type="project" value="TreeGrafter"/>
</dbReference>
<dbReference type="InterPro" id="IPR037229">
    <property type="entry name" value="Ribosomal_bL35_sf"/>
</dbReference>
<evidence type="ECO:0000313" key="8">
    <source>
        <dbReference type="EMBL" id="AKK08657.1"/>
    </source>
</evidence>
<dbReference type="GO" id="GO:0006412">
    <property type="term" value="P:translation"/>
    <property type="evidence" value="ECO:0007669"/>
    <property type="project" value="UniProtKB-UniRule"/>
</dbReference>
<dbReference type="PANTHER" id="PTHR33343">
    <property type="entry name" value="54S RIBOSOMAL PROTEIN BL35M"/>
    <property type="match status" value="1"/>
</dbReference>
<evidence type="ECO:0000256" key="5">
    <source>
        <dbReference type="HAMAP-Rule" id="MF_00514"/>
    </source>
</evidence>
<dbReference type="Proteomes" id="UP000035540">
    <property type="component" value="Chromosome"/>
</dbReference>
<dbReference type="Gene3D" id="4.10.410.60">
    <property type="match status" value="1"/>
</dbReference>
<comment type="similarity">
    <text evidence="1 5 6">Belongs to the bacterial ribosomal protein bL35 family.</text>
</comment>
<dbReference type="AlphaFoldDB" id="A0A0G3HBY1"/>
<evidence type="ECO:0000256" key="1">
    <source>
        <dbReference type="ARBA" id="ARBA00006598"/>
    </source>
</evidence>
<gene>
    <name evidence="5" type="primary">rpmI</name>
    <name evidence="8" type="ORF">CTEST_06075</name>
</gene>
<reference evidence="8 9" key="1">
    <citation type="journal article" date="2015" name="Genome Announc.">
        <title>Complete Genome Sequence of the Type Strain Corynebacterium testudinoris DSM 44614, Recovered from Necrotic Lesions in the Mouth of a Tortoise.</title>
        <authorList>
            <person name="Ruckert C."/>
            <person name="Kriete M."/>
            <person name="Jaenicke S."/>
            <person name="Winkler A."/>
            <person name="Tauch A."/>
        </authorList>
    </citation>
    <scope>NUCLEOTIDE SEQUENCE [LARGE SCALE GENOMIC DNA]</scope>
    <source>
        <strain evidence="8 9">DSM 44614</strain>
    </source>
</reference>
<sequence length="64" mass="7259">MKQKTHKGTAKRVKITGSGKLRREQAGRRHLLEGKPSRRTRRLKGTEDVAPADTKRIKRLLGKA</sequence>
<dbReference type="PATRIC" id="fig|136857.5.peg.1207"/>
<dbReference type="InterPro" id="IPR001706">
    <property type="entry name" value="Ribosomal_bL35"/>
</dbReference>
<reference evidence="9" key="2">
    <citation type="submission" date="2015-05" db="EMBL/GenBank/DDBJ databases">
        <title>Complete genome sequence of Corynebacterium testudinoris DSM 44614, recovered from necrotic lesions in the mouth of a tortoise.</title>
        <authorList>
            <person name="Ruckert C."/>
            <person name="Albersmeier A."/>
            <person name="Winkler A."/>
            <person name="Tauch A."/>
        </authorList>
    </citation>
    <scope>NUCLEOTIDE SEQUENCE [LARGE SCALE GENOMIC DNA]</scope>
    <source>
        <strain evidence="9">DSM 44614</strain>
    </source>
</reference>
<evidence type="ECO:0000256" key="6">
    <source>
        <dbReference type="RuleBase" id="RU000568"/>
    </source>
</evidence>
<dbReference type="OrthoDB" id="9804851at2"/>
<organism evidence="8 9">
    <name type="scientific">Corynebacterium testudinoris</name>
    <dbReference type="NCBI Taxonomy" id="136857"/>
    <lineage>
        <taxon>Bacteria</taxon>
        <taxon>Bacillati</taxon>
        <taxon>Actinomycetota</taxon>
        <taxon>Actinomycetes</taxon>
        <taxon>Mycobacteriales</taxon>
        <taxon>Corynebacteriaceae</taxon>
        <taxon>Corynebacterium</taxon>
    </lineage>
</organism>
<protein>
    <recommendedName>
        <fullName evidence="4 5">Large ribosomal subunit protein bL35</fullName>
    </recommendedName>
</protein>
<evidence type="ECO:0000256" key="4">
    <source>
        <dbReference type="ARBA" id="ARBA00071664"/>
    </source>
</evidence>
<keyword evidence="2 5" id="KW-0689">Ribosomal protein</keyword>
<proteinExistence type="inferred from homology"/>
<dbReference type="KEGG" id="cted:CTEST_06075"/>
<accession>A0A0G3HBY1</accession>
<dbReference type="FunFam" id="4.10.410.60:FF:000001">
    <property type="entry name" value="50S ribosomal protein L35"/>
    <property type="match status" value="1"/>
</dbReference>
<feature type="compositionally biased region" description="Basic residues" evidence="7">
    <location>
        <begin position="1"/>
        <end position="14"/>
    </location>
</feature>
<dbReference type="InterPro" id="IPR021137">
    <property type="entry name" value="Ribosomal_bL35-like"/>
</dbReference>
<evidence type="ECO:0000256" key="7">
    <source>
        <dbReference type="SAM" id="MobiDB-lite"/>
    </source>
</evidence>